<dbReference type="SUPFAM" id="SSF54593">
    <property type="entry name" value="Glyoxalase/Bleomycin resistance protein/Dihydroxybiphenyl dioxygenase"/>
    <property type="match status" value="1"/>
</dbReference>
<accession>A0ABW0KBN8</accession>
<dbReference type="InterPro" id="IPR029068">
    <property type="entry name" value="Glyas_Bleomycin-R_OHBP_Dase"/>
</dbReference>
<organism evidence="2 3">
    <name type="scientific">Paenibacillus aestuarii</name>
    <dbReference type="NCBI Taxonomy" id="516965"/>
    <lineage>
        <taxon>Bacteria</taxon>
        <taxon>Bacillati</taxon>
        <taxon>Bacillota</taxon>
        <taxon>Bacilli</taxon>
        <taxon>Bacillales</taxon>
        <taxon>Paenibacillaceae</taxon>
        <taxon>Paenibacillus</taxon>
    </lineage>
</organism>
<dbReference type="Proteomes" id="UP001596044">
    <property type="component" value="Unassembled WGS sequence"/>
</dbReference>
<protein>
    <submittedName>
        <fullName evidence="2">DinB family protein</fullName>
    </submittedName>
</protein>
<reference evidence="3" key="1">
    <citation type="journal article" date="2019" name="Int. J. Syst. Evol. Microbiol.">
        <title>The Global Catalogue of Microorganisms (GCM) 10K type strain sequencing project: providing services to taxonomists for standard genome sequencing and annotation.</title>
        <authorList>
            <consortium name="The Broad Institute Genomics Platform"/>
            <consortium name="The Broad Institute Genome Sequencing Center for Infectious Disease"/>
            <person name="Wu L."/>
            <person name="Ma J."/>
        </authorList>
    </citation>
    <scope>NUCLEOTIDE SEQUENCE [LARGE SCALE GENOMIC DNA]</scope>
    <source>
        <strain evidence="3">KACC 11904</strain>
    </source>
</reference>
<name>A0ABW0KBN8_9BACL</name>
<dbReference type="Gene3D" id="1.20.120.450">
    <property type="entry name" value="dinb family like domain"/>
    <property type="match status" value="1"/>
</dbReference>
<dbReference type="SUPFAM" id="SSF109854">
    <property type="entry name" value="DinB/YfiT-like putative metalloenzymes"/>
    <property type="match status" value="1"/>
</dbReference>
<dbReference type="Gene3D" id="3.10.180.10">
    <property type="entry name" value="2,3-Dihydroxybiphenyl 1,2-Dioxygenase, domain 1"/>
    <property type="match status" value="1"/>
</dbReference>
<dbReference type="RefSeq" id="WP_270879017.1">
    <property type="nucleotide sequence ID" value="NZ_JAQFVF010000022.1"/>
</dbReference>
<evidence type="ECO:0000313" key="3">
    <source>
        <dbReference type="Proteomes" id="UP001596044"/>
    </source>
</evidence>
<dbReference type="CDD" id="cd06587">
    <property type="entry name" value="VOC"/>
    <property type="match status" value="1"/>
</dbReference>
<dbReference type="EMBL" id="JBHSMJ010000029">
    <property type="protein sequence ID" value="MFC5450695.1"/>
    <property type="molecule type" value="Genomic_DNA"/>
</dbReference>
<evidence type="ECO:0000259" key="1">
    <source>
        <dbReference type="Pfam" id="PF12867"/>
    </source>
</evidence>
<feature type="domain" description="DinB-like" evidence="1">
    <location>
        <begin position="145"/>
        <end position="274"/>
    </location>
</feature>
<dbReference type="Pfam" id="PF12867">
    <property type="entry name" value="DinB_2"/>
    <property type="match status" value="1"/>
</dbReference>
<proteinExistence type="predicted"/>
<gene>
    <name evidence="2" type="ORF">ACFPOG_20800</name>
</gene>
<dbReference type="InterPro" id="IPR034660">
    <property type="entry name" value="DinB/YfiT-like"/>
</dbReference>
<sequence length="285" mass="31911">MRIKQAKLLLQVDNLQAALAFYAVNLQWEKVFEDPSGQAVMLQAAPDYYVMLKASGGRLNLSSWLSKQAHCPKPGGLVYMRAASVADVQRDLQERGFGPLYDEDDAGAIRKLFVPATDGYTIVYWEELFQTDEETLAIYASGAEEFIDSLKEATGEDLDAAEAPGKWSIRQHVLHVIDLELVTIHKVKFALAEPGRLYQGNAFSQDDWCAGLDYANRPIDAELAMFRAMRQHIVGLCKHLPQALQRTVVTSTREESVARLLSMMSGHAAHHQRAIARIRVKARNR</sequence>
<comment type="caution">
    <text evidence="2">The sequence shown here is derived from an EMBL/GenBank/DDBJ whole genome shotgun (WGS) entry which is preliminary data.</text>
</comment>
<keyword evidence="3" id="KW-1185">Reference proteome</keyword>
<dbReference type="InterPro" id="IPR024775">
    <property type="entry name" value="DinB-like"/>
</dbReference>
<evidence type="ECO:0000313" key="2">
    <source>
        <dbReference type="EMBL" id="MFC5450695.1"/>
    </source>
</evidence>